<dbReference type="EMBL" id="KZ369785">
    <property type="protein sequence ID" value="PIO09755.1"/>
    <property type="molecule type" value="Genomic_DNA"/>
</dbReference>
<feature type="region of interest" description="Disordered" evidence="1">
    <location>
        <begin position="49"/>
        <end position="90"/>
    </location>
</feature>
<evidence type="ECO:0000256" key="1">
    <source>
        <dbReference type="SAM" id="MobiDB-lite"/>
    </source>
</evidence>
<evidence type="ECO:0000313" key="3">
    <source>
        <dbReference type="Proteomes" id="UP000228934"/>
    </source>
</evidence>
<dbReference type="AlphaFoldDB" id="A0A2G9Q2H3"/>
<keyword evidence="3" id="KW-1185">Reference proteome</keyword>
<feature type="compositionally biased region" description="Polar residues" evidence="1">
    <location>
        <begin position="55"/>
        <end position="73"/>
    </location>
</feature>
<dbReference type="Proteomes" id="UP000228934">
    <property type="component" value="Unassembled WGS sequence"/>
</dbReference>
<evidence type="ECO:0000313" key="2">
    <source>
        <dbReference type="EMBL" id="PIO09755.1"/>
    </source>
</evidence>
<protein>
    <submittedName>
        <fullName evidence="2">Uncharacterized protein</fullName>
    </submittedName>
</protein>
<gene>
    <name evidence="2" type="ORF">AB205_0045420</name>
</gene>
<sequence length="103" mass="11970">MCRFYDCRGAVIKKMKKHLWGEYFRVKPVEFREWEAELRDGLGLLAEDVPGVSSRGPQTSHQRAGDRATSSVERSAPSPSHRHSGEYLTQRQRMYKDELLFNI</sequence>
<organism evidence="2 3">
    <name type="scientific">Aquarana catesbeiana</name>
    <name type="common">American bullfrog</name>
    <name type="synonym">Rana catesbeiana</name>
    <dbReference type="NCBI Taxonomy" id="8400"/>
    <lineage>
        <taxon>Eukaryota</taxon>
        <taxon>Metazoa</taxon>
        <taxon>Chordata</taxon>
        <taxon>Craniata</taxon>
        <taxon>Vertebrata</taxon>
        <taxon>Euteleostomi</taxon>
        <taxon>Amphibia</taxon>
        <taxon>Batrachia</taxon>
        <taxon>Anura</taxon>
        <taxon>Neobatrachia</taxon>
        <taxon>Ranoidea</taxon>
        <taxon>Ranidae</taxon>
        <taxon>Aquarana</taxon>
    </lineage>
</organism>
<reference evidence="3" key="1">
    <citation type="journal article" date="2017" name="Nat. Commun.">
        <title>The North American bullfrog draft genome provides insight into hormonal regulation of long noncoding RNA.</title>
        <authorList>
            <person name="Hammond S.A."/>
            <person name="Warren R.L."/>
            <person name="Vandervalk B.P."/>
            <person name="Kucuk E."/>
            <person name="Khan H."/>
            <person name="Gibb E.A."/>
            <person name="Pandoh P."/>
            <person name="Kirk H."/>
            <person name="Zhao Y."/>
            <person name="Jones M."/>
            <person name="Mungall A.J."/>
            <person name="Coope R."/>
            <person name="Pleasance S."/>
            <person name="Moore R.A."/>
            <person name="Holt R.A."/>
            <person name="Round J.M."/>
            <person name="Ohora S."/>
            <person name="Walle B.V."/>
            <person name="Veldhoen N."/>
            <person name="Helbing C.C."/>
            <person name="Birol I."/>
        </authorList>
    </citation>
    <scope>NUCLEOTIDE SEQUENCE [LARGE SCALE GENOMIC DNA]</scope>
</reference>
<name>A0A2G9Q2H3_AQUCT</name>
<proteinExistence type="predicted"/>
<accession>A0A2G9Q2H3</accession>